<name>A0A9X2T234_9HYPH</name>
<sequence length="317" mass="35314">MMQRRDKTQARHALANLILGLVGTLRLAAGHHMTEEWLAAQLSVSRTPIRAALSLLAQRGVVVARPRQGFFLAVSWDRITRQHALEIPSTPEEAFYSALLRDRLAGDLANSFTQTELARRYKVNRTVMLRALTRMGDEGLVMRNKGQGWHFLPTLDSECALHNSYDFRRMVEPAALRLPGFRADPAVLARLRADHEYALASEAGMNERALFELDSGFHETLVGFGGNPYCMQSVQQQNRLRRLLEYQGYANRRRVRDWVQEHLAIIAALEAGEPARAAELMRAHLDNAVAATPSPAEAGPPAAPDAGRAIASPLVRR</sequence>
<keyword evidence="7" id="KW-1185">Reference proteome</keyword>
<evidence type="ECO:0000259" key="5">
    <source>
        <dbReference type="PROSITE" id="PS50949"/>
    </source>
</evidence>
<proteinExistence type="predicted"/>
<dbReference type="InterPro" id="IPR036390">
    <property type="entry name" value="WH_DNA-bd_sf"/>
</dbReference>
<organism evidence="6 7">
    <name type="scientific">Ancylobacter mangrovi</name>
    <dbReference type="NCBI Taxonomy" id="2972472"/>
    <lineage>
        <taxon>Bacteria</taxon>
        <taxon>Pseudomonadati</taxon>
        <taxon>Pseudomonadota</taxon>
        <taxon>Alphaproteobacteria</taxon>
        <taxon>Hyphomicrobiales</taxon>
        <taxon>Xanthobacteraceae</taxon>
        <taxon>Ancylobacter</taxon>
    </lineage>
</organism>
<dbReference type="GO" id="GO:0003677">
    <property type="term" value="F:DNA binding"/>
    <property type="evidence" value="ECO:0007669"/>
    <property type="project" value="UniProtKB-KW"/>
</dbReference>
<dbReference type="Pfam" id="PF00392">
    <property type="entry name" value="GntR"/>
    <property type="match status" value="1"/>
</dbReference>
<keyword evidence="3" id="KW-0804">Transcription</keyword>
<dbReference type="PROSITE" id="PS50949">
    <property type="entry name" value="HTH_GNTR"/>
    <property type="match status" value="1"/>
</dbReference>
<dbReference type="SMART" id="SM00345">
    <property type="entry name" value="HTH_GNTR"/>
    <property type="match status" value="2"/>
</dbReference>
<evidence type="ECO:0000313" key="6">
    <source>
        <dbReference type="EMBL" id="MCS0495770.1"/>
    </source>
</evidence>
<keyword evidence="1" id="KW-0805">Transcription regulation</keyword>
<dbReference type="SMART" id="SM00895">
    <property type="entry name" value="FCD"/>
    <property type="match status" value="1"/>
</dbReference>
<dbReference type="GO" id="GO:0003700">
    <property type="term" value="F:DNA-binding transcription factor activity"/>
    <property type="evidence" value="ECO:0007669"/>
    <property type="project" value="InterPro"/>
</dbReference>
<dbReference type="InterPro" id="IPR011711">
    <property type="entry name" value="GntR_C"/>
</dbReference>
<feature type="region of interest" description="Disordered" evidence="4">
    <location>
        <begin position="291"/>
        <end position="317"/>
    </location>
</feature>
<dbReference type="PANTHER" id="PTHR43537">
    <property type="entry name" value="TRANSCRIPTIONAL REGULATOR, GNTR FAMILY"/>
    <property type="match status" value="1"/>
</dbReference>
<dbReference type="InterPro" id="IPR036388">
    <property type="entry name" value="WH-like_DNA-bd_sf"/>
</dbReference>
<protein>
    <submittedName>
        <fullName evidence="6">GntR family transcriptional regulator</fullName>
    </submittedName>
</protein>
<dbReference type="InterPro" id="IPR008920">
    <property type="entry name" value="TF_FadR/GntR_C"/>
</dbReference>
<evidence type="ECO:0000256" key="1">
    <source>
        <dbReference type="ARBA" id="ARBA00023015"/>
    </source>
</evidence>
<dbReference type="Pfam" id="PF07729">
    <property type="entry name" value="FCD"/>
    <property type="match status" value="1"/>
</dbReference>
<dbReference type="RefSeq" id="WP_258732934.1">
    <property type="nucleotide sequence ID" value="NZ_JANTHZ010000004.1"/>
</dbReference>
<evidence type="ECO:0000256" key="4">
    <source>
        <dbReference type="SAM" id="MobiDB-lite"/>
    </source>
</evidence>
<dbReference type="Proteomes" id="UP001151088">
    <property type="component" value="Unassembled WGS sequence"/>
</dbReference>
<keyword evidence="2" id="KW-0238">DNA-binding</keyword>
<evidence type="ECO:0000256" key="3">
    <source>
        <dbReference type="ARBA" id="ARBA00023163"/>
    </source>
</evidence>
<evidence type="ECO:0000256" key="2">
    <source>
        <dbReference type="ARBA" id="ARBA00023125"/>
    </source>
</evidence>
<gene>
    <name evidence="6" type="ORF">NVS89_11720</name>
</gene>
<evidence type="ECO:0000313" key="7">
    <source>
        <dbReference type="Proteomes" id="UP001151088"/>
    </source>
</evidence>
<dbReference type="AlphaFoldDB" id="A0A9X2T234"/>
<comment type="caution">
    <text evidence="6">The sequence shown here is derived from an EMBL/GenBank/DDBJ whole genome shotgun (WGS) entry which is preliminary data.</text>
</comment>
<dbReference type="SUPFAM" id="SSF46785">
    <property type="entry name" value="Winged helix' DNA-binding domain"/>
    <property type="match status" value="2"/>
</dbReference>
<dbReference type="SUPFAM" id="SSF48008">
    <property type="entry name" value="GntR ligand-binding domain-like"/>
    <property type="match status" value="1"/>
</dbReference>
<dbReference type="Gene3D" id="1.10.10.10">
    <property type="entry name" value="Winged helix-like DNA-binding domain superfamily/Winged helix DNA-binding domain"/>
    <property type="match status" value="2"/>
</dbReference>
<dbReference type="InterPro" id="IPR000524">
    <property type="entry name" value="Tscrpt_reg_HTH_GntR"/>
</dbReference>
<accession>A0A9X2T234</accession>
<dbReference type="PANTHER" id="PTHR43537:SF45">
    <property type="entry name" value="GNTR FAMILY REGULATORY PROTEIN"/>
    <property type="match status" value="1"/>
</dbReference>
<reference evidence="6" key="1">
    <citation type="submission" date="2022-08" db="EMBL/GenBank/DDBJ databases">
        <authorList>
            <person name="Li F."/>
        </authorList>
    </citation>
    <scope>NUCLEOTIDE SEQUENCE</scope>
    <source>
        <strain evidence="6">MQZ15Z-1</strain>
    </source>
</reference>
<dbReference type="Gene3D" id="1.20.120.530">
    <property type="entry name" value="GntR ligand-binding domain-like"/>
    <property type="match status" value="1"/>
</dbReference>
<dbReference type="EMBL" id="JANTHZ010000004">
    <property type="protein sequence ID" value="MCS0495770.1"/>
    <property type="molecule type" value="Genomic_DNA"/>
</dbReference>
<feature type="domain" description="HTH gntR-type" evidence="5">
    <location>
        <begin position="8"/>
        <end position="75"/>
    </location>
</feature>